<proteinExistence type="predicted"/>
<evidence type="ECO:0008006" key="3">
    <source>
        <dbReference type="Google" id="ProtNLM"/>
    </source>
</evidence>
<dbReference type="AlphaFoldDB" id="A0A8C8Y4H4"/>
<sequence>MDSEVQRDGRILDLIDESWREDKLNDMDSLALEYLPENVPPTGRAGSFFVDGFLKITKIRSVFFQSPNADH</sequence>
<keyword evidence="2" id="KW-1185">Reference proteome</keyword>
<dbReference type="Ensembl" id="ENSPLOT00000032703.1">
    <property type="protein sequence ID" value="ENSPLOP00000029620.1"/>
    <property type="gene ID" value="ENSPLOG00000021687.1"/>
</dbReference>
<dbReference type="Proteomes" id="UP000694399">
    <property type="component" value="Chromosome F2"/>
</dbReference>
<organism evidence="1 2">
    <name type="scientific">Panthera leo</name>
    <name type="common">Lion</name>
    <dbReference type="NCBI Taxonomy" id="9689"/>
    <lineage>
        <taxon>Eukaryota</taxon>
        <taxon>Metazoa</taxon>
        <taxon>Chordata</taxon>
        <taxon>Craniata</taxon>
        <taxon>Vertebrata</taxon>
        <taxon>Euteleostomi</taxon>
        <taxon>Mammalia</taxon>
        <taxon>Eutheria</taxon>
        <taxon>Laurasiatheria</taxon>
        <taxon>Carnivora</taxon>
        <taxon>Feliformia</taxon>
        <taxon>Felidae</taxon>
        <taxon>Pantherinae</taxon>
        <taxon>Panthera</taxon>
    </lineage>
</organism>
<evidence type="ECO:0000313" key="1">
    <source>
        <dbReference type="Ensembl" id="ENSPLOP00000029620.1"/>
    </source>
</evidence>
<accession>A0A8C8Y4H4</accession>
<protein>
    <recommendedName>
        <fullName evidence="3">Anaphase-promoting complex subunit 13</fullName>
    </recommendedName>
</protein>
<reference evidence="1" key="2">
    <citation type="submission" date="2025-08" db="UniProtKB">
        <authorList>
            <consortium name="Ensembl"/>
        </authorList>
    </citation>
    <scope>IDENTIFICATION</scope>
</reference>
<name>A0A8C8Y4H4_PANLE</name>
<dbReference type="GeneTree" id="ENSGT01000000221151"/>
<reference evidence="1" key="1">
    <citation type="journal article" date="2019" name="bioRxiv">
        <title>Long live the king: chromosome-level assembly of the lion (Panthera leo) using linked-read, Hi-C, and long read data.</title>
        <authorList>
            <person name="Armstrong E.E."/>
            <person name="Taylor R.W."/>
            <person name="Miller D.E."/>
            <person name="Kaelin C."/>
            <person name="Barsh G."/>
            <person name="Hadly E.A."/>
            <person name="Petrov D."/>
        </authorList>
    </citation>
    <scope>NUCLEOTIDE SEQUENCE [LARGE SCALE GENOMIC DNA]</scope>
</reference>
<reference evidence="1" key="3">
    <citation type="submission" date="2025-09" db="UniProtKB">
        <authorList>
            <consortium name="Ensembl"/>
        </authorList>
    </citation>
    <scope>IDENTIFICATION</scope>
</reference>
<evidence type="ECO:0000313" key="2">
    <source>
        <dbReference type="Proteomes" id="UP000694399"/>
    </source>
</evidence>